<protein>
    <submittedName>
        <fullName evidence="2">Uncharacterized protein</fullName>
    </submittedName>
</protein>
<evidence type="ECO:0000313" key="2">
    <source>
        <dbReference type="EMBL" id="CAI0388712.1"/>
    </source>
</evidence>
<proteinExistence type="predicted"/>
<dbReference type="Proteomes" id="UP001154282">
    <property type="component" value="Unassembled WGS sequence"/>
</dbReference>
<name>A0AAV0HTU6_9ROSI</name>
<evidence type="ECO:0000256" key="1">
    <source>
        <dbReference type="SAM" id="MobiDB-lite"/>
    </source>
</evidence>
<gene>
    <name evidence="2" type="ORF">LITE_LOCUS5942</name>
</gene>
<keyword evidence="3" id="KW-1185">Reference proteome</keyword>
<accession>A0AAV0HTU6</accession>
<reference evidence="2" key="1">
    <citation type="submission" date="2022-08" db="EMBL/GenBank/DDBJ databases">
        <authorList>
            <person name="Gutierrez-Valencia J."/>
        </authorList>
    </citation>
    <scope>NUCLEOTIDE SEQUENCE</scope>
</reference>
<feature type="region of interest" description="Disordered" evidence="1">
    <location>
        <begin position="1"/>
        <end position="32"/>
    </location>
</feature>
<feature type="compositionally biased region" description="Low complexity" evidence="1">
    <location>
        <begin position="22"/>
        <end position="32"/>
    </location>
</feature>
<dbReference type="AlphaFoldDB" id="A0AAV0HTU6"/>
<organism evidence="2 3">
    <name type="scientific">Linum tenue</name>
    <dbReference type="NCBI Taxonomy" id="586396"/>
    <lineage>
        <taxon>Eukaryota</taxon>
        <taxon>Viridiplantae</taxon>
        <taxon>Streptophyta</taxon>
        <taxon>Embryophyta</taxon>
        <taxon>Tracheophyta</taxon>
        <taxon>Spermatophyta</taxon>
        <taxon>Magnoliopsida</taxon>
        <taxon>eudicotyledons</taxon>
        <taxon>Gunneridae</taxon>
        <taxon>Pentapetalae</taxon>
        <taxon>rosids</taxon>
        <taxon>fabids</taxon>
        <taxon>Malpighiales</taxon>
        <taxon>Linaceae</taxon>
        <taxon>Linum</taxon>
    </lineage>
</organism>
<sequence>MIRNKQKQTLPGEASVSRSAGMSPMLSSSSPSVSMSLDPVVAITISLCVPSSVAVKKQELVRSGSVSSNWFRHIAQFVLDSHCAVPLSLSDVNSMWTCNEARLLKSEPPPSPVSFHPQSICFLVFCLSSPAVPPSQAPSLYKGVAALHC</sequence>
<evidence type="ECO:0000313" key="3">
    <source>
        <dbReference type="Proteomes" id="UP001154282"/>
    </source>
</evidence>
<dbReference type="EMBL" id="CAMGYJ010000003">
    <property type="protein sequence ID" value="CAI0388712.1"/>
    <property type="molecule type" value="Genomic_DNA"/>
</dbReference>
<comment type="caution">
    <text evidence="2">The sequence shown here is derived from an EMBL/GenBank/DDBJ whole genome shotgun (WGS) entry which is preliminary data.</text>
</comment>